<dbReference type="EMBL" id="CM003531">
    <property type="protein sequence ID" value="RCV22878.1"/>
    <property type="molecule type" value="Genomic_DNA"/>
</dbReference>
<proteinExistence type="predicted"/>
<accession>A0A368QYJ7</accession>
<sequence>MLLISFFGPSVRAQTQGITDTEPTSRLERRRCNRALGAHAKERRRGPSSMPNPIRECSAAPFQPSRAVAPLPWRTRRPRVVQSKAGSL</sequence>
<protein>
    <submittedName>
        <fullName evidence="2">Uncharacterized protein</fullName>
    </submittedName>
</protein>
<evidence type="ECO:0000313" key="2">
    <source>
        <dbReference type="EMBL" id="RCV22878.1"/>
    </source>
</evidence>
<dbReference type="AlphaFoldDB" id="A0A368QYJ7"/>
<reference evidence="2" key="1">
    <citation type="journal article" date="2012" name="Nat. Biotechnol.">
        <title>Reference genome sequence of the model plant Setaria.</title>
        <authorList>
            <person name="Bennetzen J.L."/>
            <person name="Schmutz J."/>
            <person name="Wang H."/>
            <person name="Percifield R."/>
            <person name="Hawkins J."/>
            <person name="Pontaroli A.C."/>
            <person name="Estep M."/>
            <person name="Feng L."/>
            <person name="Vaughn J.N."/>
            <person name="Grimwood J."/>
            <person name="Jenkins J."/>
            <person name="Barry K."/>
            <person name="Lindquist E."/>
            <person name="Hellsten U."/>
            <person name="Deshpande S."/>
            <person name="Wang X."/>
            <person name="Wu X."/>
            <person name="Mitros T."/>
            <person name="Triplett J."/>
            <person name="Yang X."/>
            <person name="Ye C.Y."/>
            <person name="Mauro-Herrera M."/>
            <person name="Wang L."/>
            <person name="Li P."/>
            <person name="Sharma M."/>
            <person name="Sharma R."/>
            <person name="Ronald P.C."/>
            <person name="Panaud O."/>
            <person name="Kellogg E.A."/>
            <person name="Brutnell T.P."/>
            <person name="Doust A.N."/>
            <person name="Tuskan G.A."/>
            <person name="Rokhsar D."/>
            <person name="Devos K.M."/>
        </authorList>
    </citation>
    <scope>NUCLEOTIDE SEQUENCE [LARGE SCALE GENOMIC DNA]</scope>
    <source>
        <strain evidence="2">Yugu1</strain>
    </source>
</reference>
<reference evidence="2" key="2">
    <citation type="submission" date="2015-07" db="EMBL/GenBank/DDBJ databases">
        <authorList>
            <person name="Noorani M."/>
        </authorList>
    </citation>
    <scope>NUCLEOTIDE SEQUENCE</scope>
    <source>
        <strain evidence="2">Yugu1</strain>
    </source>
</reference>
<feature type="region of interest" description="Disordered" evidence="1">
    <location>
        <begin position="35"/>
        <end position="88"/>
    </location>
</feature>
<organism evidence="2">
    <name type="scientific">Setaria italica</name>
    <name type="common">Foxtail millet</name>
    <name type="synonym">Panicum italicum</name>
    <dbReference type="NCBI Taxonomy" id="4555"/>
    <lineage>
        <taxon>Eukaryota</taxon>
        <taxon>Viridiplantae</taxon>
        <taxon>Streptophyta</taxon>
        <taxon>Embryophyta</taxon>
        <taxon>Tracheophyta</taxon>
        <taxon>Spermatophyta</taxon>
        <taxon>Magnoliopsida</taxon>
        <taxon>Liliopsida</taxon>
        <taxon>Poales</taxon>
        <taxon>Poaceae</taxon>
        <taxon>PACMAD clade</taxon>
        <taxon>Panicoideae</taxon>
        <taxon>Panicodae</taxon>
        <taxon>Paniceae</taxon>
        <taxon>Cenchrinae</taxon>
        <taxon>Setaria</taxon>
    </lineage>
</organism>
<evidence type="ECO:0000256" key="1">
    <source>
        <dbReference type="SAM" id="MobiDB-lite"/>
    </source>
</evidence>
<name>A0A368QYJ7_SETIT</name>
<gene>
    <name evidence="2" type="ORF">SETIT_4G254700v2</name>
</gene>